<organism evidence="3">
    <name type="scientific">Selaginella moellendorffii</name>
    <name type="common">Spikemoss</name>
    <dbReference type="NCBI Taxonomy" id="88036"/>
    <lineage>
        <taxon>Eukaryota</taxon>
        <taxon>Viridiplantae</taxon>
        <taxon>Streptophyta</taxon>
        <taxon>Embryophyta</taxon>
        <taxon>Tracheophyta</taxon>
        <taxon>Lycopodiopsida</taxon>
        <taxon>Selaginellales</taxon>
        <taxon>Selaginellaceae</taxon>
        <taxon>Selaginella</taxon>
    </lineage>
</organism>
<keyword evidence="3" id="KW-1185">Reference proteome</keyword>
<sequence>MAEMRLESNLENVMKEKLYITQSIAATKELLQNMSKLPFKSLGMDDFLMAAQAPWIFFRHMAYRYLNHCPEALLEGVEMPQNKDEIHIKQTKDDQVENPAENSLAPSHPIAAAPSPNPIAAACPIPTTRNVRRQLHYEDVQETSTLYVDIQMHSFHPSPLLQRMTSKSYLHQLHINRWMRGLGMNNTFSINLAFFDLPNGLPPVKVDVASKVLQYEGITLVILPRSLFWGGLLATMVENDDSRLVQFT</sequence>
<dbReference type="InParanoid" id="D8SX34"/>
<name>D8SX34_SELML</name>
<dbReference type="AlphaFoldDB" id="D8SX34"/>
<gene>
    <name evidence="2" type="ORF">SELMODRAFT_426660</name>
</gene>
<dbReference type="HOGENOM" id="CLU_020954_0_0_1"/>
<dbReference type="Gramene" id="EFJ10965">
    <property type="protein sequence ID" value="EFJ10965"/>
    <property type="gene ID" value="SELMODRAFT_426660"/>
</dbReference>
<evidence type="ECO:0000313" key="3">
    <source>
        <dbReference type="Proteomes" id="UP000001514"/>
    </source>
</evidence>
<reference evidence="2 3" key="1">
    <citation type="journal article" date="2011" name="Science">
        <title>The Selaginella genome identifies genetic changes associated with the evolution of vascular plants.</title>
        <authorList>
            <person name="Banks J.A."/>
            <person name="Nishiyama T."/>
            <person name="Hasebe M."/>
            <person name="Bowman J.L."/>
            <person name="Gribskov M."/>
            <person name="dePamphilis C."/>
            <person name="Albert V.A."/>
            <person name="Aono N."/>
            <person name="Aoyama T."/>
            <person name="Ambrose B.A."/>
            <person name="Ashton N.W."/>
            <person name="Axtell M.J."/>
            <person name="Barker E."/>
            <person name="Barker M.S."/>
            <person name="Bennetzen J.L."/>
            <person name="Bonawitz N.D."/>
            <person name="Chapple C."/>
            <person name="Cheng C."/>
            <person name="Correa L.G."/>
            <person name="Dacre M."/>
            <person name="DeBarry J."/>
            <person name="Dreyer I."/>
            <person name="Elias M."/>
            <person name="Engstrom E.M."/>
            <person name="Estelle M."/>
            <person name="Feng L."/>
            <person name="Finet C."/>
            <person name="Floyd S.K."/>
            <person name="Frommer W.B."/>
            <person name="Fujita T."/>
            <person name="Gramzow L."/>
            <person name="Gutensohn M."/>
            <person name="Harholt J."/>
            <person name="Hattori M."/>
            <person name="Heyl A."/>
            <person name="Hirai T."/>
            <person name="Hiwatashi Y."/>
            <person name="Ishikawa M."/>
            <person name="Iwata M."/>
            <person name="Karol K.G."/>
            <person name="Koehler B."/>
            <person name="Kolukisaoglu U."/>
            <person name="Kubo M."/>
            <person name="Kurata T."/>
            <person name="Lalonde S."/>
            <person name="Li K."/>
            <person name="Li Y."/>
            <person name="Litt A."/>
            <person name="Lyons E."/>
            <person name="Manning G."/>
            <person name="Maruyama T."/>
            <person name="Michael T.P."/>
            <person name="Mikami K."/>
            <person name="Miyazaki S."/>
            <person name="Morinaga S."/>
            <person name="Murata T."/>
            <person name="Mueller-Roeber B."/>
            <person name="Nelson D.R."/>
            <person name="Obara M."/>
            <person name="Oguri Y."/>
            <person name="Olmstead R.G."/>
            <person name="Onodera N."/>
            <person name="Petersen B.L."/>
            <person name="Pils B."/>
            <person name="Prigge M."/>
            <person name="Rensing S.A."/>
            <person name="Riano-Pachon D.M."/>
            <person name="Roberts A.W."/>
            <person name="Sato Y."/>
            <person name="Scheller H.V."/>
            <person name="Schulz B."/>
            <person name="Schulz C."/>
            <person name="Shakirov E.V."/>
            <person name="Shibagaki N."/>
            <person name="Shinohara N."/>
            <person name="Shippen D.E."/>
            <person name="Soerensen I."/>
            <person name="Sotooka R."/>
            <person name="Sugimoto N."/>
            <person name="Sugita M."/>
            <person name="Sumikawa N."/>
            <person name="Tanurdzic M."/>
            <person name="Theissen G."/>
            <person name="Ulvskov P."/>
            <person name="Wakazuki S."/>
            <person name="Weng J.K."/>
            <person name="Willats W.W."/>
            <person name="Wipf D."/>
            <person name="Wolf P.G."/>
            <person name="Yang L."/>
            <person name="Zimmer A.D."/>
            <person name="Zhu Q."/>
            <person name="Mitros T."/>
            <person name="Hellsten U."/>
            <person name="Loque D."/>
            <person name="Otillar R."/>
            <person name="Salamov A."/>
            <person name="Schmutz J."/>
            <person name="Shapiro H."/>
            <person name="Lindquist E."/>
            <person name="Lucas S."/>
            <person name="Rokhsar D."/>
            <person name="Grigoriev I.V."/>
        </authorList>
    </citation>
    <scope>NUCLEOTIDE SEQUENCE [LARGE SCALE GENOMIC DNA]</scope>
</reference>
<feature type="region of interest" description="Disordered" evidence="1">
    <location>
        <begin position="91"/>
        <end position="111"/>
    </location>
</feature>
<protein>
    <submittedName>
        <fullName evidence="2">Uncharacterized protein</fullName>
    </submittedName>
</protein>
<dbReference type="EMBL" id="GL377650">
    <property type="protein sequence ID" value="EFJ10965.1"/>
    <property type="molecule type" value="Genomic_DNA"/>
</dbReference>
<dbReference type="Proteomes" id="UP000001514">
    <property type="component" value="Unassembled WGS sequence"/>
</dbReference>
<accession>D8SX34</accession>
<evidence type="ECO:0000313" key="2">
    <source>
        <dbReference type="EMBL" id="EFJ10965.1"/>
    </source>
</evidence>
<evidence type="ECO:0000256" key="1">
    <source>
        <dbReference type="SAM" id="MobiDB-lite"/>
    </source>
</evidence>
<dbReference type="KEGG" id="smo:SELMODRAFT_426660"/>
<proteinExistence type="predicted"/>